<reference evidence="3 4" key="1">
    <citation type="submission" date="2020-08" db="EMBL/GenBank/DDBJ databases">
        <title>Sequencing the genomes of 1000 actinobacteria strains.</title>
        <authorList>
            <person name="Klenk H.-P."/>
        </authorList>
    </citation>
    <scope>NUCLEOTIDE SEQUENCE [LARGE SCALE GENOMIC DNA]</scope>
    <source>
        <strain evidence="3 4">DSM 43149</strain>
    </source>
</reference>
<name>A0A7W7I076_9ACTN</name>
<proteinExistence type="predicted"/>
<evidence type="ECO:0000256" key="2">
    <source>
        <dbReference type="SAM" id="SignalP"/>
    </source>
</evidence>
<gene>
    <name evidence="3" type="ORF">BJ971_004578</name>
</gene>
<organism evidence="3 4">
    <name type="scientific">Actinoplanes digitatis</name>
    <dbReference type="NCBI Taxonomy" id="1868"/>
    <lineage>
        <taxon>Bacteria</taxon>
        <taxon>Bacillati</taxon>
        <taxon>Actinomycetota</taxon>
        <taxon>Actinomycetes</taxon>
        <taxon>Micromonosporales</taxon>
        <taxon>Micromonosporaceae</taxon>
        <taxon>Actinoplanes</taxon>
    </lineage>
</organism>
<sequence>MNKATRMAAMGLGLLAAATLGTGPAQASPSTGHTAPNSSVASGQYDGWDEDDGLYNPYWPGGYGYGGGYGGFGDGGYPDGFGDGYGDGYGPGLGEDYGDSLQI</sequence>
<keyword evidence="4" id="KW-1185">Reference proteome</keyword>
<evidence type="ECO:0000313" key="3">
    <source>
        <dbReference type="EMBL" id="MBB4764022.1"/>
    </source>
</evidence>
<comment type="caution">
    <text evidence="3">The sequence shown here is derived from an EMBL/GenBank/DDBJ whole genome shotgun (WGS) entry which is preliminary data.</text>
</comment>
<evidence type="ECO:0000313" key="4">
    <source>
        <dbReference type="Proteomes" id="UP000578112"/>
    </source>
</evidence>
<accession>A0A7W7I076</accession>
<feature type="chain" id="PRO_5030567828" evidence="2">
    <location>
        <begin position="28"/>
        <end position="103"/>
    </location>
</feature>
<evidence type="ECO:0000256" key="1">
    <source>
        <dbReference type="SAM" id="MobiDB-lite"/>
    </source>
</evidence>
<dbReference type="EMBL" id="JACHNH010000001">
    <property type="protein sequence ID" value="MBB4764022.1"/>
    <property type="molecule type" value="Genomic_DNA"/>
</dbReference>
<dbReference type="RefSeq" id="WP_184995259.1">
    <property type="nucleotide sequence ID" value="NZ_BOMK01000024.1"/>
</dbReference>
<feature type="compositionally biased region" description="Polar residues" evidence="1">
    <location>
        <begin position="25"/>
        <end position="42"/>
    </location>
</feature>
<feature type="region of interest" description="Disordered" evidence="1">
    <location>
        <begin position="23"/>
        <end position="46"/>
    </location>
</feature>
<dbReference type="AlphaFoldDB" id="A0A7W7I076"/>
<keyword evidence="2" id="KW-0732">Signal</keyword>
<feature type="signal peptide" evidence="2">
    <location>
        <begin position="1"/>
        <end position="27"/>
    </location>
</feature>
<dbReference type="Proteomes" id="UP000578112">
    <property type="component" value="Unassembled WGS sequence"/>
</dbReference>
<protein>
    <submittedName>
        <fullName evidence="3">Uncharacterized protein</fullName>
    </submittedName>
</protein>